<comment type="caution">
    <text evidence="4">The sequence shown here is derived from an EMBL/GenBank/DDBJ whole genome shotgun (WGS) entry which is preliminary data.</text>
</comment>
<proteinExistence type="inferred from homology"/>
<dbReference type="InterPro" id="IPR004046">
    <property type="entry name" value="GST_C"/>
</dbReference>
<keyword evidence="5" id="KW-1185">Reference proteome</keyword>
<dbReference type="PATRIC" id="fig|573060.9.peg.523"/>
<organism evidence="4 5">
    <name type="scientific">Acidovorax delafieldii 2AN</name>
    <dbReference type="NCBI Taxonomy" id="573060"/>
    <lineage>
        <taxon>Bacteria</taxon>
        <taxon>Pseudomonadati</taxon>
        <taxon>Pseudomonadota</taxon>
        <taxon>Betaproteobacteria</taxon>
        <taxon>Burkholderiales</taxon>
        <taxon>Comamonadaceae</taxon>
        <taxon>Acidovorax</taxon>
    </lineage>
</organism>
<dbReference type="SUPFAM" id="SSF47616">
    <property type="entry name" value="GST C-terminal domain-like"/>
    <property type="match status" value="1"/>
</dbReference>
<dbReference type="InterPro" id="IPR036282">
    <property type="entry name" value="Glutathione-S-Trfase_C_sf"/>
</dbReference>
<dbReference type="PROSITE" id="PS50404">
    <property type="entry name" value="GST_NTER"/>
    <property type="match status" value="1"/>
</dbReference>
<dbReference type="SFLD" id="SFLDG00358">
    <property type="entry name" value="Main_(cytGST)"/>
    <property type="match status" value="1"/>
</dbReference>
<dbReference type="CDD" id="cd10291">
    <property type="entry name" value="GST_C_YfcG_like"/>
    <property type="match status" value="1"/>
</dbReference>
<dbReference type="SUPFAM" id="SSF52833">
    <property type="entry name" value="Thioredoxin-like"/>
    <property type="match status" value="1"/>
</dbReference>
<dbReference type="InterPro" id="IPR004045">
    <property type="entry name" value="Glutathione_S-Trfase_N"/>
</dbReference>
<dbReference type="EMBL" id="ACQT01000377">
    <property type="protein sequence ID" value="EER58032.1"/>
    <property type="molecule type" value="Genomic_DNA"/>
</dbReference>
<dbReference type="Gene3D" id="1.20.1050.10">
    <property type="match status" value="1"/>
</dbReference>
<reference evidence="4 5" key="1">
    <citation type="submission" date="2009-05" db="EMBL/GenBank/DDBJ databases">
        <title>The draft genome of Acidovorax delafieldii 2AN.</title>
        <authorList>
            <consortium name="US DOE Joint Genome Institute (JGI-PGF)"/>
            <person name="Lucas S."/>
            <person name="Copeland A."/>
            <person name="Lapidus A."/>
            <person name="Glavina del Rio T."/>
            <person name="Tice H."/>
            <person name="Bruce D."/>
            <person name="Goodwin L."/>
            <person name="Pitluck S."/>
            <person name="Larimer F."/>
            <person name="Land M.L."/>
            <person name="Hauser L."/>
            <person name="Shelobolina E.S."/>
            <person name="Picardal F."/>
            <person name="Roden E."/>
            <person name="Emerson D."/>
        </authorList>
    </citation>
    <scope>NUCLEOTIDE SEQUENCE [LARGE SCALE GENOMIC DNA]</scope>
    <source>
        <strain evidence="4 5">2AN</strain>
    </source>
</reference>
<feature type="domain" description="GST N-terminal" evidence="2">
    <location>
        <begin position="1"/>
        <end position="87"/>
    </location>
</feature>
<evidence type="ECO:0000256" key="1">
    <source>
        <dbReference type="RuleBase" id="RU003494"/>
    </source>
</evidence>
<dbReference type="AlphaFoldDB" id="C5TBW6"/>
<protein>
    <submittedName>
        <fullName evidence="4">Glutathione S-transferase domain protein</fullName>
    </submittedName>
</protein>
<evidence type="ECO:0000313" key="5">
    <source>
        <dbReference type="Proteomes" id="UP000003856"/>
    </source>
</evidence>
<dbReference type="GO" id="GO:0016740">
    <property type="term" value="F:transferase activity"/>
    <property type="evidence" value="ECO:0007669"/>
    <property type="project" value="UniProtKB-KW"/>
</dbReference>
<dbReference type="InterPro" id="IPR010987">
    <property type="entry name" value="Glutathione-S-Trfase_C-like"/>
</dbReference>
<dbReference type="InterPro" id="IPR036249">
    <property type="entry name" value="Thioredoxin-like_sf"/>
</dbReference>
<dbReference type="Gene3D" id="3.40.30.10">
    <property type="entry name" value="Glutaredoxin"/>
    <property type="match status" value="1"/>
</dbReference>
<dbReference type="PROSITE" id="PS50405">
    <property type="entry name" value="GST_CTER"/>
    <property type="match status" value="1"/>
</dbReference>
<evidence type="ECO:0000313" key="4">
    <source>
        <dbReference type="EMBL" id="EER58032.1"/>
    </source>
</evidence>
<dbReference type="Proteomes" id="UP000003856">
    <property type="component" value="Unassembled WGS sequence"/>
</dbReference>
<dbReference type="Pfam" id="PF00043">
    <property type="entry name" value="GST_C"/>
    <property type="match status" value="1"/>
</dbReference>
<gene>
    <name evidence="4" type="ORF">AcdelDRAFT_4396</name>
</gene>
<accession>C5TBW6</accession>
<dbReference type="RefSeq" id="WP_005800302.1">
    <property type="nucleotide sequence ID" value="NZ_ACQT01000377.1"/>
</dbReference>
<dbReference type="SFLD" id="SFLDG01151">
    <property type="entry name" value="Main.2:_Nu-like"/>
    <property type="match status" value="1"/>
</dbReference>
<evidence type="ECO:0000259" key="3">
    <source>
        <dbReference type="PROSITE" id="PS50405"/>
    </source>
</evidence>
<dbReference type="OrthoDB" id="81087at2"/>
<sequence length="242" mass="27513">MIDLHYWPTPNGWKISIMLEECGLPYRCIPVNIGKGEQFRPEFLAISPNNRMPAIVDHAPADGGPAVPVFESGAILMYLAEKTGRFWSTQVRQRYQEMQWLMWQMGGLGPMSGQNGHFRVYAPEKVPYAIDRYGREVNRLYGVLDGQLQRTGAHVAGAEYSIADMAILPWIRLHTAYEIALDQFPHLQRWHDMLMQRPAVQAGLALLQELRTPITEEQRKVLFGQTADSVRASASTQQPHQK</sequence>
<feature type="domain" description="GST C-terminal" evidence="3">
    <location>
        <begin position="90"/>
        <end position="214"/>
    </location>
</feature>
<dbReference type="Pfam" id="PF02798">
    <property type="entry name" value="GST_N"/>
    <property type="match status" value="1"/>
</dbReference>
<dbReference type="PANTHER" id="PTHR44051:SF19">
    <property type="entry name" value="DISULFIDE-BOND OXIDOREDUCTASE YFCG"/>
    <property type="match status" value="1"/>
</dbReference>
<comment type="similarity">
    <text evidence="1">Belongs to the GST superfamily.</text>
</comment>
<dbReference type="PANTHER" id="PTHR44051">
    <property type="entry name" value="GLUTATHIONE S-TRANSFERASE-RELATED"/>
    <property type="match status" value="1"/>
</dbReference>
<dbReference type="FunFam" id="3.40.30.10:FF:000046">
    <property type="entry name" value="GSH-dependent disulfide bond oxidoreductase"/>
    <property type="match status" value="1"/>
</dbReference>
<name>C5TBW6_ACIDE</name>
<dbReference type="SFLD" id="SFLDS00019">
    <property type="entry name" value="Glutathione_Transferase_(cytos"/>
    <property type="match status" value="1"/>
</dbReference>
<dbReference type="CDD" id="cd03048">
    <property type="entry name" value="GST_N_Ure2p_like"/>
    <property type="match status" value="1"/>
</dbReference>
<dbReference type="InterPro" id="IPR040079">
    <property type="entry name" value="Glutathione_S-Trfase"/>
</dbReference>
<evidence type="ECO:0000259" key="2">
    <source>
        <dbReference type="PROSITE" id="PS50404"/>
    </source>
</evidence>
<keyword evidence="4" id="KW-0808">Transferase</keyword>